<organism evidence="3 4">
    <name type="scientific">Duganella dendranthematis</name>
    <dbReference type="NCBI Taxonomy" id="2728021"/>
    <lineage>
        <taxon>Bacteria</taxon>
        <taxon>Pseudomonadati</taxon>
        <taxon>Pseudomonadota</taxon>
        <taxon>Betaproteobacteria</taxon>
        <taxon>Burkholderiales</taxon>
        <taxon>Oxalobacteraceae</taxon>
        <taxon>Telluria group</taxon>
        <taxon>Duganella</taxon>
    </lineage>
</organism>
<evidence type="ECO:0000256" key="1">
    <source>
        <dbReference type="SAM" id="Phobius"/>
    </source>
</evidence>
<name>A0ABX6MIJ6_9BURK</name>
<accession>A0ABX6MIJ6</accession>
<evidence type="ECO:0000313" key="3">
    <source>
        <dbReference type="EMBL" id="QJD93739.1"/>
    </source>
</evidence>
<gene>
    <name evidence="3" type="ORF">HH213_28815</name>
</gene>
<dbReference type="InterPro" id="IPR010559">
    <property type="entry name" value="Sig_transdc_His_kin_internal"/>
</dbReference>
<keyword evidence="1" id="KW-1133">Transmembrane helix</keyword>
<dbReference type="GO" id="GO:0016301">
    <property type="term" value="F:kinase activity"/>
    <property type="evidence" value="ECO:0007669"/>
    <property type="project" value="UniProtKB-KW"/>
</dbReference>
<dbReference type="RefSeq" id="WP_169114614.1">
    <property type="nucleotide sequence ID" value="NZ_CP051684.1"/>
</dbReference>
<dbReference type="Proteomes" id="UP000503117">
    <property type="component" value="Chromosome"/>
</dbReference>
<feature type="transmembrane region" description="Helical" evidence="1">
    <location>
        <begin position="123"/>
        <end position="144"/>
    </location>
</feature>
<proteinExistence type="predicted"/>
<sequence length="371" mass="41616">MQRTRTVLAIAWVLFWLLMISTAVQEYLRDHDHGMWKPVLWETSSALTCTLLLLAQRHFTRRYDYLVHAPLRWFARQLVWLPVYWLAFVPVAFGSRYAVYALAGDAYTHGGWAEVFLYEDIKMTVFFFIFATITFGVLSFHAMLDEKLRVERANASLREAQLLRLSQQMQPHFLFNALNTISSLMYSEVARADAMLVQLSDVLRATLDVGERHLVPLEMELRLLRGYAALMAERFSDRVTISWEIDDALLACAVPVMSMQPLLENVFKHTVEKRRQPTAITLSVQRQQDTLVLRVEDDAGLLPAATPAAGSAAAAAGGADADRSASIGVGGIGVRNLRERLAALYGDRAAFDLIQLSPAGVRAEVRLPCAC</sequence>
<dbReference type="Gene3D" id="3.30.565.10">
    <property type="entry name" value="Histidine kinase-like ATPase, C-terminal domain"/>
    <property type="match status" value="1"/>
</dbReference>
<evidence type="ECO:0000259" key="2">
    <source>
        <dbReference type="Pfam" id="PF06580"/>
    </source>
</evidence>
<dbReference type="PANTHER" id="PTHR34220">
    <property type="entry name" value="SENSOR HISTIDINE KINASE YPDA"/>
    <property type="match status" value="1"/>
</dbReference>
<keyword evidence="1" id="KW-0472">Membrane</keyword>
<keyword evidence="3" id="KW-0418">Kinase</keyword>
<keyword evidence="4" id="KW-1185">Reference proteome</keyword>
<keyword evidence="1" id="KW-0812">Transmembrane</keyword>
<feature type="transmembrane region" description="Helical" evidence="1">
    <location>
        <begin position="78"/>
        <end position="103"/>
    </location>
</feature>
<dbReference type="Pfam" id="PF06580">
    <property type="entry name" value="His_kinase"/>
    <property type="match status" value="1"/>
</dbReference>
<dbReference type="PANTHER" id="PTHR34220:SF9">
    <property type="entry name" value="SIGNAL TRANSDUCTION HISTIDINE KINASE INTERNAL REGION DOMAIN-CONTAINING PROTEIN"/>
    <property type="match status" value="1"/>
</dbReference>
<dbReference type="SUPFAM" id="SSF55874">
    <property type="entry name" value="ATPase domain of HSP90 chaperone/DNA topoisomerase II/histidine kinase"/>
    <property type="match status" value="1"/>
</dbReference>
<feature type="transmembrane region" description="Helical" evidence="1">
    <location>
        <begin position="39"/>
        <end position="57"/>
    </location>
</feature>
<protein>
    <submittedName>
        <fullName evidence="3">Histidine kinase</fullName>
    </submittedName>
</protein>
<feature type="domain" description="Signal transduction histidine kinase internal region" evidence="2">
    <location>
        <begin position="160"/>
        <end position="238"/>
    </location>
</feature>
<dbReference type="InterPro" id="IPR050640">
    <property type="entry name" value="Bact_2-comp_sensor_kinase"/>
</dbReference>
<dbReference type="EMBL" id="CP051684">
    <property type="protein sequence ID" value="QJD93739.1"/>
    <property type="molecule type" value="Genomic_DNA"/>
</dbReference>
<keyword evidence="3" id="KW-0808">Transferase</keyword>
<dbReference type="InterPro" id="IPR036890">
    <property type="entry name" value="HATPase_C_sf"/>
</dbReference>
<evidence type="ECO:0000313" key="4">
    <source>
        <dbReference type="Proteomes" id="UP000503117"/>
    </source>
</evidence>
<reference evidence="3 4" key="1">
    <citation type="submission" date="2020-04" db="EMBL/GenBank/DDBJ databases">
        <title>Genome sequencing of novel species.</title>
        <authorList>
            <person name="Heo J."/>
            <person name="Kim S.-J."/>
            <person name="Kim J.-S."/>
            <person name="Hong S.-B."/>
            <person name="Kwon S.-W."/>
        </authorList>
    </citation>
    <scope>NUCLEOTIDE SEQUENCE [LARGE SCALE GENOMIC DNA]</scope>
    <source>
        <strain evidence="3 4">AF9R3</strain>
    </source>
</reference>